<feature type="region of interest" description="Disordered" evidence="1">
    <location>
        <begin position="105"/>
        <end position="152"/>
    </location>
</feature>
<feature type="transmembrane region" description="Helical" evidence="2">
    <location>
        <begin position="156"/>
        <end position="177"/>
    </location>
</feature>
<name>A0ABV3JUA6_STRON</name>
<feature type="compositionally biased region" description="Low complexity" evidence="1">
    <location>
        <begin position="243"/>
        <end position="259"/>
    </location>
</feature>
<gene>
    <name evidence="3" type="ORF">AB0L16_08325</name>
</gene>
<feature type="region of interest" description="Disordered" evidence="1">
    <location>
        <begin position="184"/>
        <end position="276"/>
    </location>
</feature>
<dbReference type="RefSeq" id="WP_109282886.1">
    <property type="nucleotide sequence ID" value="NZ_JBFAUK010000004.1"/>
</dbReference>
<comment type="caution">
    <text evidence="3">The sequence shown here is derived from an EMBL/GenBank/DDBJ whole genome shotgun (WGS) entry which is preliminary data.</text>
</comment>
<keyword evidence="2" id="KW-1133">Transmembrane helix</keyword>
<evidence type="ECO:0000313" key="4">
    <source>
        <dbReference type="Proteomes" id="UP001552594"/>
    </source>
</evidence>
<organism evidence="3 4">
    <name type="scientific">Streptomyces orinoci</name>
    <name type="common">Streptoverticillium orinoci</name>
    <dbReference type="NCBI Taxonomy" id="67339"/>
    <lineage>
        <taxon>Bacteria</taxon>
        <taxon>Bacillati</taxon>
        <taxon>Actinomycetota</taxon>
        <taxon>Actinomycetes</taxon>
        <taxon>Kitasatosporales</taxon>
        <taxon>Streptomycetaceae</taxon>
        <taxon>Streptomyces</taxon>
    </lineage>
</organism>
<dbReference type="Proteomes" id="UP001552594">
    <property type="component" value="Unassembled WGS sequence"/>
</dbReference>
<feature type="region of interest" description="Disordered" evidence="1">
    <location>
        <begin position="1"/>
        <end position="47"/>
    </location>
</feature>
<keyword evidence="2" id="KW-0472">Membrane</keyword>
<feature type="compositionally biased region" description="Low complexity" evidence="1">
    <location>
        <begin position="328"/>
        <end position="370"/>
    </location>
</feature>
<evidence type="ECO:0000256" key="2">
    <source>
        <dbReference type="SAM" id="Phobius"/>
    </source>
</evidence>
<protein>
    <submittedName>
        <fullName evidence="3">Uncharacterized protein</fullName>
    </submittedName>
</protein>
<keyword evidence="2" id="KW-0812">Transmembrane</keyword>
<proteinExistence type="predicted"/>
<reference evidence="3 4" key="1">
    <citation type="submission" date="2024-06" db="EMBL/GenBank/DDBJ databases">
        <title>The Natural Products Discovery Center: Release of the First 8490 Sequenced Strains for Exploring Actinobacteria Biosynthetic Diversity.</title>
        <authorList>
            <person name="Kalkreuter E."/>
            <person name="Kautsar S.A."/>
            <person name="Yang D."/>
            <person name="Bader C.D."/>
            <person name="Teijaro C.N."/>
            <person name="Fluegel L."/>
            <person name="Davis C.M."/>
            <person name="Simpson J.R."/>
            <person name="Lauterbach L."/>
            <person name="Steele A.D."/>
            <person name="Gui C."/>
            <person name="Meng S."/>
            <person name="Li G."/>
            <person name="Viehrig K."/>
            <person name="Ye F."/>
            <person name="Su P."/>
            <person name="Kiefer A.F."/>
            <person name="Nichols A."/>
            <person name="Cepeda A.J."/>
            <person name="Yan W."/>
            <person name="Fan B."/>
            <person name="Jiang Y."/>
            <person name="Adhikari A."/>
            <person name="Zheng C.-J."/>
            <person name="Schuster L."/>
            <person name="Cowan T.M."/>
            <person name="Smanski M.J."/>
            <person name="Chevrette M.G."/>
            <person name="De Carvalho L.P.S."/>
            <person name="Shen B."/>
        </authorList>
    </citation>
    <scope>NUCLEOTIDE SEQUENCE [LARGE SCALE GENOMIC DNA]</scope>
    <source>
        <strain evidence="3 4">NPDC052347</strain>
    </source>
</reference>
<keyword evidence="4" id="KW-1185">Reference proteome</keyword>
<accession>A0ABV3JUA6</accession>
<evidence type="ECO:0000313" key="3">
    <source>
        <dbReference type="EMBL" id="MEV5506473.1"/>
    </source>
</evidence>
<evidence type="ECO:0000256" key="1">
    <source>
        <dbReference type="SAM" id="MobiDB-lite"/>
    </source>
</evidence>
<sequence length="379" mass="38167">MADDNSTSVERGWPDEDSAERLLAGQPLAPCPACDGADRGGAAYDGSALDGSARVRCGCVAGALEAALTALRSPAPLPDGPLPGEEAALAAFRAARSGQAVCELPETERAMSQSPAGEPSVPGRPVGERPAGQGRAAEVAPLAPGRRPRLRRPARVAMVVAVAGCALSGVAVAAGVVDLPAALGGSRHKSPAGVAVEEPDQTSAAPAPQESGAHPGGTPHGTARPDRPSPGRNRPSTGSSGTPGDRSAGPSAGPSATPPRQDGQDQPAPDSQPTRIPHDWLVRVCRDYLVPGNLLGRNDPALRALERTAGGTDRVRGYCQDLLRGEPSGDQGSQGQNSQGQDSQGQSSQGQDNSVLPRAGGLLGLPAQQGVTHSGGLTL</sequence>
<dbReference type="EMBL" id="JBFAUK010000004">
    <property type="protein sequence ID" value="MEV5506473.1"/>
    <property type="molecule type" value="Genomic_DNA"/>
</dbReference>
<feature type="region of interest" description="Disordered" evidence="1">
    <location>
        <begin position="322"/>
        <end position="379"/>
    </location>
</feature>